<dbReference type="EMBL" id="OU594948">
    <property type="protein sequence ID" value="CAG9292740.1"/>
    <property type="molecule type" value="Genomic_DNA"/>
</dbReference>
<keyword evidence="2" id="KW-0732">Signal</keyword>
<dbReference type="Gene3D" id="2.20.70.10">
    <property type="match status" value="1"/>
</dbReference>
<dbReference type="PROSITE" id="PS01159">
    <property type="entry name" value="WW_DOMAIN_1"/>
    <property type="match status" value="1"/>
</dbReference>
<feature type="chain" id="PRO_5035427847" description="WW domain-containing protein" evidence="2">
    <location>
        <begin position="26"/>
        <end position="254"/>
    </location>
</feature>
<proteinExistence type="predicted"/>
<protein>
    <recommendedName>
        <fullName evidence="3">WW domain-containing protein</fullName>
    </recommendedName>
</protein>
<dbReference type="InterPro" id="IPR001202">
    <property type="entry name" value="WW_dom"/>
</dbReference>
<organism evidence="4">
    <name type="scientific">Phaeodactylum tricornutum</name>
    <name type="common">Diatom</name>
    <dbReference type="NCBI Taxonomy" id="2850"/>
    <lineage>
        <taxon>Eukaryota</taxon>
        <taxon>Sar</taxon>
        <taxon>Stramenopiles</taxon>
        <taxon>Ochrophyta</taxon>
        <taxon>Bacillariophyta</taxon>
        <taxon>Bacillariophyceae</taxon>
        <taxon>Bacillariophycidae</taxon>
        <taxon>Naviculales</taxon>
        <taxon>Phaeodactylaceae</taxon>
        <taxon>Phaeodactylum</taxon>
    </lineage>
</organism>
<dbReference type="Proteomes" id="UP000836788">
    <property type="component" value="Chromosome 7"/>
</dbReference>
<evidence type="ECO:0000256" key="2">
    <source>
        <dbReference type="SAM" id="SignalP"/>
    </source>
</evidence>
<sequence length="254" mass="27910">MMKQSFVLLFGSVNAFWCAPNGAHGFNFFKPSSTQVKHAQQRSRERKPQPVAPPPPPVLEDESNNLSMPEIPALPQDFNPLSPGAWNSITSAALRFATKFAPKAIQEKSDRAARVQINRLPPNSIEVDLNDVPIVGPAVSGTYAKIKKDRVPNPSVVIASPKDKLGAAQGASADGKFEFNLNGLLQTFLDIQLEPNKPGVAPVKLQSPLIPKWPFGKRKSDWYKVSNCGNGESYYFNEKTGETSFDEPKDSYKD</sequence>
<accession>A0A8J9TF22</accession>
<feature type="signal peptide" evidence="2">
    <location>
        <begin position="1"/>
        <end position="25"/>
    </location>
</feature>
<evidence type="ECO:0000259" key="3">
    <source>
        <dbReference type="PROSITE" id="PS01159"/>
    </source>
</evidence>
<evidence type="ECO:0000256" key="1">
    <source>
        <dbReference type="SAM" id="MobiDB-lite"/>
    </source>
</evidence>
<dbReference type="AlphaFoldDB" id="A0A8J9TF22"/>
<feature type="region of interest" description="Disordered" evidence="1">
    <location>
        <begin position="34"/>
        <end position="68"/>
    </location>
</feature>
<reference evidence="4" key="1">
    <citation type="submission" date="2022-02" db="EMBL/GenBank/DDBJ databases">
        <authorList>
            <person name="Giguere J D."/>
        </authorList>
    </citation>
    <scope>NUCLEOTIDE SEQUENCE</scope>
    <source>
        <strain evidence="4">CCAP 1055/1</strain>
    </source>
</reference>
<feature type="domain" description="WW" evidence="3">
    <location>
        <begin position="222"/>
        <end position="248"/>
    </location>
</feature>
<gene>
    <name evidence="4" type="ORF">PTTT1_LOCUS49428</name>
</gene>
<evidence type="ECO:0000313" key="4">
    <source>
        <dbReference type="EMBL" id="CAG9292740.1"/>
    </source>
</evidence>
<name>A0A8J9TF22_PHATR</name>